<dbReference type="Pfam" id="PF00005">
    <property type="entry name" value="ABC_tran"/>
    <property type="match status" value="1"/>
</dbReference>
<dbReference type="RefSeq" id="WP_114534326.1">
    <property type="nucleotide sequence ID" value="NZ_AP025575.1"/>
</dbReference>
<protein>
    <submittedName>
        <fullName evidence="8">ABC transporter ATP-binding protein</fullName>
    </submittedName>
</protein>
<evidence type="ECO:0000313" key="9">
    <source>
        <dbReference type="Proteomes" id="UP000253970"/>
    </source>
</evidence>
<dbReference type="Proteomes" id="UP000253970">
    <property type="component" value="Unassembled WGS sequence"/>
</dbReference>
<dbReference type="PROSITE" id="PS50893">
    <property type="entry name" value="ABC_TRANSPORTER_2"/>
    <property type="match status" value="1"/>
</dbReference>
<comment type="subcellular location">
    <subcellularLocation>
        <location evidence="1">Cell membrane</location>
        <topology evidence="1">Peripheral membrane protein</topology>
    </subcellularLocation>
</comment>
<evidence type="ECO:0000256" key="3">
    <source>
        <dbReference type="ARBA" id="ARBA00022448"/>
    </source>
</evidence>
<keyword evidence="5 8" id="KW-0067">ATP-binding</keyword>
<keyword evidence="6" id="KW-0046">Antibiotic resistance</keyword>
<keyword evidence="4" id="KW-0547">Nucleotide-binding</keyword>
<evidence type="ECO:0000256" key="2">
    <source>
        <dbReference type="ARBA" id="ARBA00005417"/>
    </source>
</evidence>
<reference evidence="8 9" key="1">
    <citation type="journal article" date="2018" name="Elife">
        <title>Discovery and characterization of a prevalent human gut bacterial enzyme sufficient for the inactivation of a family of plant toxins.</title>
        <authorList>
            <person name="Koppel N."/>
            <person name="Bisanz J.E."/>
            <person name="Pandelia M.E."/>
            <person name="Turnbaugh P.J."/>
            <person name="Balskus E.P."/>
        </authorList>
    </citation>
    <scope>NUCLEOTIDE SEQUENCE [LARGE SCALE GENOMIC DNA]</scope>
    <source>
        <strain evidence="8 9">W1 BHI 6</strain>
    </source>
</reference>
<dbReference type="GO" id="GO:0005886">
    <property type="term" value="C:plasma membrane"/>
    <property type="evidence" value="ECO:0007669"/>
    <property type="project" value="UniProtKB-SubCell"/>
</dbReference>
<organism evidence="8 9">
    <name type="scientific">Eggerthella lenta</name>
    <name type="common">Eubacterium lentum</name>
    <dbReference type="NCBI Taxonomy" id="84112"/>
    <lineage>
        <taxon>Bacteria</taxon>
        <taxon>Bacillati</taxon>
        <taxon>Actinomycetota</taxon>
        <taxon>Coriobacteriia</taxon>
        <taxon>Eggerthellales</taxon>
        <taxon>Eggerthellaceae</taxon>
        <taxon>Eggerthella</taxon>
    </lineage>
</organism>
<name>A0A369MBI5_EGGLN</name>
<evidence type="ECO:0000259" key="7">
    <source>
        <dbReference type="PROSITE" id="PS50893"/>
    </source>
</evidence>
<comment type="similarity">
    <text evidence="2">Belongs to the ABC transporter superfamily.</text>
</comment>
<evidence type="ECO:0000256" key="5">
    <source>
        <dbReference type="ARBA" id="ARBA00022840"/>
    </source>
</evidence>
<dbReference type="GO" id="GO:0046677">
    <property type="term" value="P:response to antibiotic"/>
    <property type="evidence" value="ECO:0007669"/>
    <property type="project" value="UniProtKB-KW"/>
</dbReference>
<dbReference type="SMART" id="SM00382">
    <property type="entry name" value="AAA"/>
    <property type="match status" value="1"/>
</dbReference>
<sequence length="258" mass="27980">MESAISARGLRKSFKLSAKQRKLERTDARVKTAVDGLSFDVAPGEIYGLLGPNGAGKTTTLRMLAALVKPDEGDALIEGVSVVDDPAGVRSLIGFLTSELKLEDVFSPDYLFDFFSELHHVDAPVRDERKRQLFARFGIDRFAQTKVADLSTGMKQKASLAISLVHDPRVIIFDEPTNGLDVLTAKTVTDFLLELAADGRTVLLSTHIFSLVEKVCDRVGVVIDGRMAASGTLSEVAGERSLEDAFFDLYAASVKEAS</sequence>
<evidence type="ECO:0000256" key="6">
    <source>
        <dbReference type="ARBA" id="ARBA00023251"/>
    </source>
</evidence>
<dbReference type="AlphaFoldDB" id="A0A369MBI5"/>
<dbReference type="InterPro" id="IPR027417">
    <property type="entry name" value="P-loop_NTPase"/>
</dbReference>
<evidence type="ECO:0000256" key="1">
    <source>
        <dbReference type="ARBA" id="ARBA00004202"/>
    </source>
</evidence>
<dbReference type="Gene3D" id="3.40.50.300">
    <property type="entry name" value="P-loop containing nucleotide triphosphate hydrolases"/>
    <property type="match status" value="1"/>
</dbReference>
<feature type="domain" description="ABC transporter" evidence="7">
    <location>
        <begin position="18"/>
        <end position="249"/>
    </location>
</feature>
<dbReference type="PANTHER" id="PTHR42711">
    <property type="entry name" value="ABC TRANSPORTER ATP-BINDING PROTEIN"/>
    <property type="match status" value="1"/>
</dbReference>
<evidence type="ECO:0000256" key="4">
    <source>
        <dbReference type="ARBA" id="ARBA00022741"/>
    </source>
</evidence>
<dbReference type="InterPro" id="IPR003439">
    <property type="entry name" value="ABC_transporter-like_ATP-bd"/>
</dbReference>
<keyword evidence="3" id="KW-0813">Transport</keyword>
<dbReference type="GO" id="GO:0005524">
    <property type="term" value="F:ATP binding"/>
    <property type="evidence" value="ECO:0007669"/>
    <property type="project" value="UniProtKB-KW"/>
</dbReference>
<comment type="caution">
    <text evidence="8">The sequence shown here is derived from an EMBL/GenBank/DDBJ whole genome shotgun (WGS) entry which is preliminary data.</text>
</comment>
<accession>A0A369MBI5</accession>
<dbReference type="EMBL" id="PPTU01000016">
    <property type="protein sequence ID" value="RDB69030.1"/>
    <property type="molecule type" value="Genomic_DNA"/>
</dbReference>
<dbReference type="InterPro" id="IPR050763">
    <property type="entry name" value="ABC_transporter_ATP-binding"/>
</dbReference>
<dbReference type="GO" id="GO:0016887">
    <property type="term" value="F:ATP hydrolysis activity"/>
    <property type="evidence" value="ECO:0007669"/>
    <property type="project" value="InterPro"/>
</dbReference>
<dbReference type="InterPro" id="IPR003593">
    <property type="entry name" value="AAA+_ATPase"/>
</dbReference>
<dbReference type="PANTHER" id="PTHR42711:SF5">
    <property type="entry name" value="ABC TRANSPORTER ATP-BINDING PROTEIN NATA"/>
    <property type="match status" value="1"/>
</dbReference>
<proteinExistence type="inferred from homology"/>
<evidence type="ECO:0000313" key="8">
    <source>
        <dbReference type="EMBL" id="RDB69030.1"/>
    </source>
</evidence>
<gene>
    <name evidence="8" type="ORF">C1875_10570</name>
</gene>
<dbReference type="SUPFAM" id="SSF52540">
    <property type="entry name" value="P-loop containing nucleoside triphosphate hydrolases"/>
    <property type="match status" value="1"/>
</dbReference>